<accession>A0A9D2K1H4</accession>
<evidence type="ECO:0000256" key="1">
    <source>
        <dbReference type="ARBA" id="ARBA00005836"/>
    </source>
</evidence>
<dbReference type="InterPro" id="IPR045569">
    <property type="entry name" value="Metalloprtase-TldD/E_C"/>
</dbReference>
<dbReference type="EMBL" id="DXAY01000105">
    <property type="protein sequence ID" value="HIZ74482.1"/>
    <property type="molecule type" value="Genomic_DNA"/>
</dbReference>
<comment type="similarity">
    <text evidence="1">Belongs to the peptidase U62 family.</text>
</comment>
<feature type="domain" description="Metalloprotease TldD/E C-terminal" evidence="2">
    <location>
        <begin position="223"/>
        <end position="455"/>
    </location>
</feature>
<dbReference type="Pfam" id="PF19290">
    <property type="entry name" value="PmbA_TldD_2nd"/>
    <property type="match status" value="1"/>
</dbReference>
<reference evidence="4" key="1">
    <citation type="journal article" date="2021" name="PeerJ">
        <title>Extensive microbial diversity within the chicken gut microbiome revealed by metagenomics and culture.</title>
        <authorList>
            <person name="Gilroy R."/>
            <person name="Ravi A."/>
            <person name="Getino M."/>
            <person name="Pursley I."/>
            <person name="Horton D.L."/>
            <person name="Alikhan N.F."/>
            <person name="Baker D."/>
            <person name="Gharbi K."/>
            <person name="Hall N."/>
            <person name="Watson M."/>
            <person name="Adriaenssens E.M."/>
            <person name="Foster-Nyarko E."/>
            <person name="Jarju S."/>
            <person name="Secka A."/>
            <person name="Antonio M."/>
            <person name="Oren A."/>
            <person name="Chaudhuri R.R."/>
            <person name="La Ragione R."/>
            <person name="Hildebrand F."/>
            <person name="Pallen M.J."/>
        </authorList>
    </citation>
    <scope>NUCLEOTIDE SEQUENCE</scope>
    <source>
        <strain evidence="4">CHK196-3914</strain>
    </source>
</reference>
<dbReference type="AlphaFoldDB" id="A0A9D2K1H4"/>
<gene>
    <name evidence="4" type="ORF">H9723_04460</name>
</gene>
<reference evidence="4" key="2">
    <citation type="submission" date="2021-04" db="EMBL/GenBank/DDBJ databases">
        <authorList>
            <person name="Gilroy R."/>
        </authorList>
    </citation>
    <scope>NUCLEOTIDE SEQUENCE</scope>
    <source>
        <strain evidence="4">CHK196-3914</strain>
    </source>
</reference>
<dbReference type="InterPro" id="IPR051463">
    <property type="entry name" value="Peptidase_U62_metallo"/>
</dbReference>
<dbReference type="PANTHER" id="PTHR30624">
    <property type="entry name" value="UNCHARACTERIZED PROTEIN TLDD AND PMBA"/>
    <property type="match status" value="1"/>
</dbReference>
<dbReference type="InterPro" id="IPR025502">
    <property type="entry name" value="TldD"/>
</dbReference>
<dbReference type="GO" id="GO:0008237">
    <property type="term" value="F:metallopeptidase activity"/>
    <property type="evidence" value="ECO:0007669"/>
    <property type="project" value="InterPro"/>
</dbReference>
<evidence type="ECO:0000259" key="3">
    <source>
        <dbReference type="Pfam" id="PF19290"/>
    </source>
</evidence>
<comment type="caution">
    <text evidence="4">The sequence shown here is derived from an EMBL/GenBank/DDBJ whole genome shotgun (WGS) entry which is preliminary data.</text>
</comment>
<feature type="domain" description="Metalloprotease TldD/E central" evidence="3">
    <location>
        <begin position="114"/>
        <end position="216"/>
    </location>
</feature>
<dbReference type="GO" id="GO:0005829">
    <property type="term" value="C:cytosol"/>
    <property type="evidence" value="ECO:0007669"/>
    <property type="project" value="TreeGrafter"/>
</dbReference>
<name>A0A9D2K1H4_9FIRM</name>
<organism evidence="4 5">
    <name type="scientific">Candidatus Mediterraneibacter stercoravium</name>
    <dbReference type="NCBI Taxonomy" id="2838685"/>
    <lineage>
        <taxon>Bacteria</taxon>
        <taxon>Bacillati</taxon>
        <taxon>Bacillota</taxon>
        <taxon>Clostridia</taxon>
        <taxon>Lachnospirales</taxon>
        <taxon>Lachnospiraceae</taxon>
        <taxon>Mediterraneibacter</taxon>
    </lineage>
</organism>
<evidence type="ECO:0000259" key="2">
    <source>
        <dbReference type="Pfam" id="PF19289"/>
    </source>
</evidence>
<dbReference type="Proteomes" id="UP000824116">
    <property type="component" value="Unassembled WGS sequence"/>
</dbReference>
<dbReference type="InterPro" id="IPR036059">
    <property type="entry name" value="TldD/PmbA_sf"/>
</dbReference>
<evidence type="ECO:0000313" key="5">
    <source>
        <dbReference type="Proteomes" id="UP000824116"/>
    </source>
</evidence>
<dbReference type="InterPro" id="IPR045570">
    <property type="entry name" value="Metalloprtase-TldD/E_cen_dom"/>
</dbReference>
<dbReference type="GO" id="GO:0006508">
    <property type="term" value="P:proteolysis"/>
    <property type="evidence" value="ECO:0007669"/>
    <property type="project" value="InterPro"/>
</dbReference>
<dbReference type="InterPro" id="IPR035068">
    <property type="entry name" value="TldD/PmbA_N"/>
</dbReference>
<dbReference type="PIRSF" id="PIRSF004919">
    <property type="entry name" value="TldD"/>
    <property type="match status" value="1"/>
</dbReference>
<protein>
    <submittedName>
        <fullName evidence="4">TldD/PmbA family protein</fullName>
    </submittedName>
</protein>
<evidence type="ECO:0000313" key="4">
    <source>
        <dbReference type="EMBL" id="HIZ74482.1"/>
    </source>
</evidence>
<dbReference type="Gene3D" id="3.30.2290.10">
    <property type="entry name" value="PmbA/TldD superfamily"/>
    <property type="match status" value="1"/>
</dbReference>
<dbReference type="Pfam" id="PF19289">
    <property type="entry name" value="PmbA_TldD_3rd"/>
    <property type="match status" value="1"/>
</dbReference>
<dbReference type="SUPFAM" id="SSF111283">
    <property type="entry name" value="Putative modulator of DNA gyrase, PmbA/TldD"/>
    <property type="match status" value="1"/>
</dbReference>
<sequence length="458" mass="50034">MISYELAEKILNYAVTHGGDYAEIFEEEKTYSKITLTNQESPTILTGQEEGTGIRILRGTQSRYIAVSHTDEAEIFKMMKTALKDWADGKEHMERSVLKQPEIFQTQGAKNTVTAEKIRLLRECVQSGKHAASHIVRMQTSCVEDCQTVRLINTEGCNTQDERRKMRLYIKATARDGKESAESYTGPGIMGGMELFGQIDFRKTAEKTARSAQALLHAKPCPTGRMPVIIANGFGGLLFHEACGHSLEASSMADKGSEFSGKIGTQIASEKVTLVDDGTVPGGWGSLHIDDEGIPTRRNVLIEKGILKGCLVDRLDGRRLGMPPTGSARRENYRYAPVARMTNTFLLPGEDAADEMIHSVTRGLYVKNIHAGSVNPVTGEFNFYTNETFLIENGRIVCPVHNATLIGTGREILRKVEMVGTDPAMGQGFCYAGSGAVYIGAGQPTVKIAEMTVGGDEV</sequence>
<proteinExistence type="inferred from homology"/>
<dbReference type="PANTHER" id="PTHR30624:SF4">
    <property type="entry name" value="METALLOPROTEASE TLDD"/>
    <property type="match status" value="1"/>
</dbReference>